<evidence type="ECO:0000313" key="1">
    <source>
        <dbReference type="EMBL" id="NMF06289.1"/>
    </source>
</evidence>
<reference evidence="1 2" key="1">
    <citation type="submission" date="2020-04" db="EMBL/GenBank/DDBJ databases">
        <authorList>
            <person name="Hitch T.C.A."/>
            <person name="Wylensek D."/>
            <person name="Clavel T."/>
        </authorList>
    </citation>
    <scope>NUCLEOTIDE SEQUENCE [LARGE SCALE GENOMIC DNA]</scope>
    <source>
        <strain evidence="1 2">WB01_NA02</strain>
    </source>
</reference>
<sequence>MEWELGRYEDEYFLFLQKDNVNIVVDISKEEAFRIERDFNLKAVEYPF</sequence>
<organism evidence="1 2">
    <name type="scientific">Clostridium beijerinckii</name>
    <name type="common">Clostridium MP</name>
    <dbReference type="NCBI Taxonomy" id="1520"/>
    <lineage>
        <taxon>Bacteria</taxon>
        <taxon>Bacillati</taxon>
        <taxon>Bacillota</taxon>
        <taxon>Clostridia</taxon>
        <taxon>Eubacteriales</taxon>
        <taxon>Clostridiaceae</taxon>
        <taxon>Clostridium</taxon>
    </lineage>
</organism>
<proteinExistence type="predicted"/>
<dbReference type="AlphaFoldDB" id="A0A7X9XQB3"/>
<protein>
    <submittedName>
        <fullName evidence="1">Uncharacterized protein</fullName>
    </submittedName>
</protein>
<gene>
    <name evidence="1" type="ORF">HF849_16345</name>
</gene>
<accession>A0A7X9XQB3</accession>
<evidence type="ECO:0000313" key="2">
    <source>
        <dbReference type="Proteomes" id="UP000587880"/>
    </source>
</evidence>
<dbReference type="EMBL" id="JABAGD010000031">
    <property type="protein sequence ID" value="NMF06289.1"/>
    <property type="molecule type" value="Genomic_DNA"/>
</dbReference>
<dbReference type="RefSeq" id="WP_168982502.1">
    <property type="nucleotide sequence ID" value="NZ_JABAGD010000031.1"/>
</dbReference>
<dbReference type="Proteomes" id="UP000587880">
    <property type="component" value="Unassembled WGS sequence"/>
</dbReference>
<comment type="caution">
    <text evidence="1">The sequence shown here is derived from an EMBL/GenBank/DDBJ whole genome shotgun (WGS) entry which is preliminary data.</text>
</comment>
<name>A0A7X9XQB3_CLOBE</name>